<dbReference type="EMBL" id="PYAV01000015">
    <property type="protein sequence ID" value="PSL42446.1"/>
    <property type="molecule type" value="Genomic_DNA"/>
</dbReference>
<accession>A0A2P8H892</accession>
<keyword evidence="5" id="KW-1185">Reference proteome</keyword>
<gene>
    <name evidence="4" type="ORF">B0H94_11550</name>
</gene>
<evidence type="ECO:0000259" key="3">
    <source>
        <dbReference type="SMART" id="SM00909"/>
    </source>
</evidence>
<dbReference type="Pfam" id="PF10646">
    <property type="entry name" value="Germane"/>
    <property type="match status" value="1"/>
</dbReference>
<dbReference type="SMART" id="SM00909">
    <property type="entry name" value="Germane"/>
    <property type="match status" value="1"/>
</dbReference>
<dbReference type="Proteomes" id="UP000242310">
    <property type="component" value="Unassembled WGS sequence"/>
</dbReference>
<evidence type="ECO:0000256" key="2">
    <source>
        <dbReference type="SAM" id="SignalP"/>
    </source>
</evidence>
<dbReference type="InterPro" id="IPR019606">
    <property type="entry name" value="GerMN"/>
</dbReference>
<evidence type="ECO:0000313" key="4">
    <source>
        <dbReference type="EMBL" id="PSL42446.1"/>
    </source>
</evidence>
<name>A0A2P8H892_9BACI</name>
<evidence type="ECO:0000313" key="5">
    <source>
        <dbReference type="Proteomes" id="UP000242310"/>
    </source>
</evidence>
<dbReference type="PROSITE" id="PS51257">
    <property type="entry name" value="PROKAR_LIPOPROTEIN"/>
    <property type="match status" value="1"/>
</dbReference>
<feature type="domain" description="GerMN" evidence="3">
    <location>
        <begin position="128"/>
        <end position="214"/>
    </location>
</feature>
<evidence type="ECO:0000256" key="1">
    <source>
        <dbReference type="SAM" id="MobiDB-lite"/>
    </source>
</evidence>
<dbReference type="OrthoDB" id="1954033at2"/>
<feature type="chain" id="PRO_5038471073" evidence="2">
    <location>
        <begin position="20"/>
        <end position="238"/>
    </location>
</feature>
<reference evidence="4 5" key="1">
    <citation type="submission" date="2018-03" db="EMBL/GenBank/DDBJ databases">
        <title>Genomic Encyclopedia of Type Strains, Phase III (KMG-III): the genomes of soil and plant-associated and newly described type strains.</title>
        <authorList>
            <person name="Whitman W."/>
        </authorList>
    </citation>
    <scope>NUCLEOTIDE SEQUENCE [LARGE SCALE GENOMIC DNA]</scope>
    <source>
        <strain evidence="4 5">CGMCC 1.07653</strain>
    </source>
</reference>
<feature type="region of interest" description="Disordered" evidence="1">
    <location>
        <begin position="21"/>
        <end position="96"/>
    </location>
</feature>
<comment type="caution">
    <text evidence="4">The sequence shown here is derived from an EMBL/GenBank/DDBJ whole genome shotgun (WGS) entry which is preliminary data.</text>
</comment>
<sequence length="238" mass="25801">MKKFHLSTAVIAASALTLAACGQGGEDAEENGTATNGEVEETTEGADEETDLTDEDEDEDDDDNGEEETSEEGVSENGEADTDEEAAEETESEEAYTETVKLYYSDEELMNYYYEEVEITADHEGEAPVESLSAWLAGPQTDGLVQALPENVEVQSVESDGETAIVSFNEALLETHMGSSSEMALFDQVALIMEQFGYENTQIVIDGEEQEQLFGHMTGTEAVEAPPADEYESAEAIQ</sequence>
<protein>
    <submittedName>
        <fullName evidence="4">Sporulation and spore germination protein</fullName>
    </submittedName>
</protein>
<feature type="signal peptide" evidence="2">
    <location>
        <begin position="1"/>
        <end position="19"/>
    </location>
</feature>
<proteinExistence type="predicted"/>
<keyword evidence="2" id="KW-0732">Signal</keyword>
<organism evidence="4 5">
    <name type="scientific">Salsuginibacillus halophilus</name>
    <dbReference type="NCBI Taxonomy" id="517424"/>
    <lineage>
        <taxon>Bacteria</taxon>
        <taxon>Bacillati</taxon>
        <taxon>Bacillota</taxon>
        <taxon>Bacilli</taxon>
        <taxon>Bacillales</taxon>
        <taxon>Bacillaceae</taxon>
        <taxon>Salsuginibacillus</taxon>
    </lineage>
</organism>
<feature type="compositionally biased region" description="Acidic residues" evidence="1">
    <location>
        <begin position="38"/>
        <end position="96"/>
    </location>
</feature>
<dbReference type="AlphaFoldDB" id="A0A2P8H892"/>
<dbReference type="RefSeq" id="WP_106589728.1">
    <property type="nucleotide sequence ID" value="NZ_PYAV01000015.1"/>
</dbReference>